<dbReference type="PROSITE" id="PS51257">
    <property type="entry name" value="PROKAR_LIPOPROTEIN"/>
    <property type="match status" value="1"/>
</dbReference>
<protein>
    <submittedName>
        <fullName evidence="5">Alpha/Beta hydrolase protein</fullName>
    </submittedName>
</protein>
<evidence type="ECO:0000313" key="5">
    <source>
        <dbReference type="EMBL" id="KAF9467699.1"/>
    </source>
</evidence>
<organism evidence="5 6">
    <name type="scientific">Collybia nuda</name>
    <dbReference type="NCBI Taxonomy" id="64659"/>
    <lineage>
        <taxon>Eukaryota</taxon>
        <taxon>Fungi</taxon>
        <taxon>Dikarya</taxon>
        <taxon>Basidiomycota</taxon>
        <taxon>Agaricomycotina</taxon>
        <taxon>Agaricomycetes</taxon>
        <taxon>Agaricomycetidae</taxon>
        <taxon>Agaricales</taxon>
        <taxon>Tricholomatineae</taxon>
        <taxon>Clitocybaceae</taxon>
        <taxon>Collybia</taxon>
    </lineage>
</organism>
<feature type="domain" description="Alpha/beta hydrolase fold-3" evidence="4">
    <location>
        <begin position="135"/>
        <end position="353"/>
    </location>
</feature>
<keyword evidence="2" id="KW-0812">Transmembrane</keyword>
<evidence type="ECO:0000256" key="2">
    <source>
        <dbReference type="SAM" id="Phobius"/>
    </source>
</evidence>
<feature type="signal peptide" evidence="3">
    <location>
        <begin position="1"/>
        <end position="23"/>
    </location>
</feature>
<accession>A0A9P5YFH8</accession>
<keyword evidence="6" id="KW-1185">Reference proteome</keyword>
<gene>
    <name evidence="5" type="ORF">BDZ94DRAFT_978079</name>
</gene>
<feature type="chain" id="PRO_5040413902" evidence="3">
    <location>
        <begin position="24"/>
        <end position="385"/>
    </location>
</feature>
<keyword evidence="3" id="KW-0732">Signal</keyword>
<dbReference type="InterPro" id="IPR029058">
    <property type="entry name" value="AB_hydrolase_fold"/>
</dbReference>
<dbReference type="Pfam" id="PF07859">
    <property type="entry name" value="Abhydrolase_3"/>
    <property type="match status" value="1"/>
</dbReference>
<dbReference type="OrthoDB" id="2152029at2759"/>
<feature type="transmembrane region" description="Helical" evidence="2">
    <location>
        <begin position="134"/>
        <end position="155"/>
    </location>
</feature>
<comment type="caution">
    <text evidence="5">The sequence shown here is derived from an EMBL/GenBank/DDBJ whole genome shotgun (WGS) entry which is preliminary data.</text>
</comment>
<keyword evidence="2" id="KW-0472">Membrane</keyword>
<proteinExistence type="predicted"/>
<keyword evidence="2" id="KW-1133">Transmembrane helix</keyword>
<dbReference type="AlphaFoldDB" id="A0A9P5YFH8"/>
<evidence type="ECO:0000256" key="1">
    <source>
        <dbReference type="ARBA" id="ARBA00022801"/>
    </source>
</evidence>
<feature type="transmembrane region" description="Helical" evidence="2">
    <location>
        <begin position="39"/>
        <end position="61"/>
    </location>
</feature>
<evidence type="ECO:0000256" key="3">
    <source>
        <dbReference type="SAM" id="SignalP"/>
    </source>
</evidence>
<evidence type="ECO:0000259" key="4">
    <source>
        <dbReference type="Pfam" id="PF07859"/>
    </source>
</evidence>
<dbReference type="InterPro" id="IPR050300">
    <property type="entry name" value="GDXG_lipolytic_enzyme"/>
</dbReference>
<dbReference type="PANTHER" id="PTHR48081:SF31">
    <property type="entry name" value="STERYL ACETYL HYDROLASE MUG81-RELATED"/>
    <property type="match status" value="1"/>
</dbReference>
<dbReference type="EMBL" id="MU150236">
    <property type="protein sequence ID" value="KAF9467699.1"/>
    <property type="molecule type" value="Genomic_DNA"/>
</dbReference>
<dbReference type="Proteomes" id="UP000807353">
    <property type="component" value="Unassembled WGS sequence"/>
</dbReference>
<dbReference type="GO" id="GO:0016787">
    <property type="term" value="F:hydrolase activity"/>
    <property type="evidence" value="ECO:0007669"/>
    <property type="project" value="UniProtKB-KW"/>
</dbReference>
<keyword evidence="1 5" id="KW-0378">Hydrolase</keyword>
<dbReference type="SUPFAM" id="SSF53474">
    <property type="entry name" value="alpha/beta-Hydrolases"/>
    <property type="match status" value="1"/>
</dbReference>
<reference evidence="5" key="1">
    <citation type="submission" date="2020-11" db="EMBL/GenBank/DDBJ databases">
        <authorList>
            <consortium name="DOE Joint Genome Institute"/>
            <person name="Ahrendt S."/>
            <person name="Riley R."/>
            <person name="Andreopoulos W."/>
            <person name="Labutti K."/>
            <person name="Pangilinan J."/>
            <person name="Ruiz-Duenas F.J."/>
            <person name="Barrasa J.M."/>
            <person name="Sanchez-Garcia M."/>
            <person name="Camarero S."/>
            <person name="Miyauchi S."/>
            <person name="Serrano A."/>
            <person name="Linde D."/>
            <person name="Babiker R."/>
            <person name="Drula E."/>
            <person name="Ayuso-Fernandez I."/>
            <person name="Pacheco R."/>
            <person name="Padilla G."/>
            <person name="Ferreira P."/>
            <person name="Barriuso J."/>
            <person name="Kellner H."/>
            <person name="Castanera R."/>
            <person name="Alfaro M."/>
            <person name="Ramirez L."/>
            <person name="Pisabarro A.G."/>
            <person name="Kuo A."/>
            <person name="Tritt A."/>
            <person name="Lipzen A."/>
            <person name="He G."/>
            <person name="Yan M."/>
            <person name="Ng V."/>
            <person name="Cullen D."/>
            <person name="Martin F."/>
            <person name="Rosso M.-N."/>
            <person name="Henrissat B."/>
            <person name="Hibbett D."/>
            <person name="Martinez A.T."/>
            <person name="Grigoriev I.V."/>
        </authorList>
    </citation>
    <scope>NUCLEOTIDE SEQUENCE</scope>
    <source>
        <strain evidence="5">CBS 247.69</strain>
    </source>
</reference>
<sequence>MRRGWSSNHLVFISLFSCKMSLSSPNQFGNPSWAERATAIASLLLHMPLVLIWTLLTSPFHPVNAYKSWKRVLADKLFHFFTKHLNAAQMQWILGDTYQVYTAWMKGKGLSPVIDDLGENTRLFWIGKRRTDRVILYFHGGAFLIPMPFFFADFWEHTLTQLQHRGVDAGLAVLNYTLVPSAAFPTQLRQAVRALDYLISTGVRPENIQITGDSAGANLALQFMSHLLHPLNGIPKIRLSSPIRGAYLMSPWVSLSGEGGSLVSENDNDVVGTKCLAAWGRQVLAGIPDSQRPYIEAIKASKPWFSNLKTVVDRVLITAGDAECLRDEIVIVADRICRDHEGAQLVMHKRGVHDDPYFDFLTREAKVGEITPIIWDWLAAGFKQS</sequence>
<name>A0A9P5YFH8_9AGAR</name>
<dbReference type="Gene3D" id="3.40.50.1820">
    <property type="entry name" value="alpha/beta hydrolase"/>
    <property type="match status" value="1"/>
</dbReference>
<dbReference type="InterPro" id="IPR013094">
    <property type="entry name" value="AB_hydrolase_3"/>
</dbReference>
<dbReference type="PANTHER" id="PTHR48081">
    <property type="entry name" value="AB HYDROLASE SUPERFAMILY PROTEIN C4A8.06C"/>
    <property type="match status" value="1"/>
</dbReference>
<evidence type="ECO:0000313" key="6">
    <source>
        <dbReference type="Proteomes" id="UP000807353"/>
    </source>
</evidence>